<comment type="caution">
    <text evidence="2">The sequence shown here is derived from an EMBL/GenBank/DDBJ whole genome shotgun (WGS) entry which is preliminary data.</text>
</comment>
<keyword evidence="1" id="KW-0472">Membrane</keyword>
<gene>
    <name evidence="2" type="ORF">BFJ65_g6948</name>
</gene>
<name>A0A3L6NNU0_FUSOX</name>
<reference evidence="2" key="1">
    <citation type="journal article" date="2018" name="Sci. Rep.">
        <title>Characterisation of pathogen-specific regions and novel effector candidates in Fusarium oxysporum f. sp. cepae.</title>
        <authorList>
            <person name="Armitage A.D."/>
            <person name="Taylor A."/>
            <person name="Sobczyk M.K."/>
            <person name="Baxter L."/>
            <person name="Greenfield B.P."/>
            <person name="Bates H.J."/>
            <person name="Wilson F."/>
            <person name="Jackson A.C."/>
            <person name="Ott S."/>
            <person name="Harrison R.J."/>
            <person name="Clarkson J.P."/>
        </authorList>
    </citation>
    <scope>NUCLEOTIDE SEQUENCE [LARGE SCALE GENOMIC DNA]</scope>
    <source>
        <strain evidence="2">FoC_Fus2</strain>
    </source>
</reference>
<dbReference type="EMBL" id="MRCU01000004">
    <property type="protein sequence ID" value="RKK20250.1"/>
    <property type="molecule type" value="Genomic_DNA"/>
</dbReference>
<keyword evidence="1" id="KW-1133">Transmembrane helix</keyword>
<proteinExistence type="predicted"/>
<accession>A0A3L6NNU0</accession>
<protein>
    <submittedName>
        <fullName evidence="2">Uncharacterized protein</fullName>
    </submittedName>
</protein>
<dbReference type="AlphaFoldDB" id="A0A3L6NNU0"/>
<sequence>MGVPIFSHHQRSFPKTDWNISSFISLLLSTPASRQSLSSLRARLRDQIHLLLLHHPPRSQSNLSTPDTMAAIKSLMTRDEVVHQLAKRQNWAAKEPGVIVVFCIVGVVAIGLLSLFLYRKAIARKANKASTV</sequence>
<evidence type="ECO:0000256" key="1">
    <source>
        <dbReference type="SAM" id="Phobius"/>
    </source>
</evidence>
<feature type="transmembrane region" description="Helical" evidence="1">
    <location>
        <begin position="97"/>
        <end position="118"/>
    </location>
</feature>
<organism evidence="2">
    <name type="scientific">Fusarium oxysporum f. sp. cepae</name>
    <dbReference type="NCBI Taxonomy" id="396571"/>
    <lineage>
        <taxon>Eukaryota</taxon>
        <taxon>Fungi</taxon>
        <taxon>Dikarya</taxon>
        <taxon>Ascomycota</taxon>
        <taxon>Pezizomycotina</taxon>
        <taxon>Sordariomycetes</taxon>
        <taxon>Hypocreomycetidae</taxon>
        <taxon>Hypocreales</taxon>
        <taxon>Nectriaceae</taxon>
        <taxon>Fusarium</taxon>
        <taxon>Fusarium oxysporum species complex</taxon>
    </lineage>
</organism>
<evidence type="ECO:0000313" key="2">
    <source>
        <dbReference type="EMBL" id="RKK20250.1"/>
    </source>
</evidence>
<keyword evidence="1" id="KW-0812">Transmembrane</keyword>
<dbReference type="Proteomes" id="UP000270866">
    <property type="component" value="Chromosome 7"/>
</dbReference>